<dbReference type="AlphaFoldDB" id="A0A433RXQ1"/>
<evidence type="ECO:0000313" key="5">
    <source>
        <dbReference type="Proteomes" id="UP000288623"/>
    </source>
</evidence>
<dbReference type="InterPro" id="IPR019060">
    <property type="entry name" value="DUF2382"/>
</dbReference>
<organism evidence="4 5">
    <name type="scientific">Candidatus Kurthia intestinigallinarum</name>
    <dbReference type="NCBI Taxonomy" id="1562256"/>
    <lineage>
        <taxon>Bacteria</taxon>
        <taxon>Bacillati</taxon>
        <taxon>Bacillota</taxon>
        <taxon>Bacilli</taxon>
        <taxon>Bacillales</taxon>
        <taxon>Caryophanaceae</taxon>
        <taxon>Kurthia</taxon>
    </lineage>
</organism>
<gene>
    <name evidence="4" type="ORF">QI30_02585</name>
</gene>
<name>A0A433RXQ1_9BACL</name>
<comment type="caution">
    <text evidence="4">The sequence shown here is derived from an EMBL/GenBank/DDBJ whole genome shotgun (WGS) entry which is preliminary data.</text>
</comment>
<evidence type="ECO:0000313" key="4">
    <source>
        <dbReference type="EMBL" id="RUS58053.1"/>
    </source>
</evidence>
<dbReference type="EMBL" id="JTFC01000008">
    <property type="protein sequence ID" value="RUS58053.1"/>
    <property type="molecule type" value="Genomic_DNA"/>
</dbReference>
<proteinExistence type="predicted"/>
<dbReference type="PANTHER" id="PTHR38463:SF1">
    <property type="entry name" value="STRESS RESPONSE PROTEIN YSNF"/>
    <property type="match status" value="1"/>
</dbReference>
<feature type="domain" description="General stress protein 17M-like" evidence="3">
    <location>
        <begin position="8"/>
        <end position="103"/>
    </location>
</feature>
<protein>
    <recommendedName>
        <fullName evidence="6">DUF2382 domain-containing protein</fullName>
    </recommendedName>
</protein>
<evidence type="ECO:0008006" key="6">
    <source>
        <dbReference type="Google" id="ProtNLM"/>
    </source>
</evidence>
<dbReference type="PANTHER" id="PTHR38463">
    <property type="entry name" value="STRESS RESPONSE PROTEIN YSNF"/>
    <property type="match status" value="1"/>
</dbReference>
<dbReference type="Proteomes" id="UP000288623">
    <property type="component" value="Unassembled WGS sequence"/>
</dbReference>
<dbReference type="InterPro" id="IPR052967">
    <property type="entry name" value="Stress_Response_Assoc"/>
</dbReference>
<accession>A0A433RXQ1</accession>
<feature type="compositionally biased region" description="Basic and acidic residues" evidence="1">
    <location>
        <begin position="300"/>
        <end position="316"/>
    </location>
</feature>
<dbReference type="InterPro" id="IPR025889">
    <property type="entry name" value="GSP17M-like_dom"/>
</dbReference>
<feature type="domain" description="DUF2382" evidence="2">
    <location>
        <begin position="200"/>
        <end position="318"/>
    </location>
</feature>
<dbReference type="Pfam" id="PF11181">
    <property type="entry name" value="YflT"/>
    <property type="match status" value="1"/>
</dbReference>
<keyword evidence="5" id="KW-1185">Reference proteome</keyword>
<feature type="region of interest" description="Disordered" evidence="1">
    <location>
        <begin position="300"/>
        <end position="334"/>
    </location>
</feature>
<evidence type="ECO:0000259" key="3">
    <source>
        <dbReference type="Pfam" id="PF11181"/>
    </source>
</evidence>
<dbReference type="NCBIfam" id="TIGR02271">
    <property type="entry name" value="YsnF/AvaK domain"/>
    <property type="match status" value="1"/>
</dbReference>
<dbReference type="Pfam" id="PF09557">
    <property type="entry name" value="DUF2382"/>
    <property type="match status" value="1"/>
</dbReference>
<evidence type="ECO:0000256" key="1">
    <source>
        <dbReference type="SAM" id="MobiDB-lite"/>
    </source>
</evidence>
<dbReference type="RefSeq" id="WP_126989390.1">
    <property type="nucleotide sequence ID" value="NZ_JTFC01000008.1"/>
</dbReference>
<evidence type="ECO:0000259" key="2">
    <source>
        <dbReference type="Pfam" id="PF09557"/>
    </source>
</evidence>
<dbReference type="OrthoDB" id="2678178at2"/>
<sequence>MDTNNSKLYGIYDTEVELQNEMDRLCEQGYSEEDMYIVSKRNDELSMYHGSADVHNEHAEEGSWWDRFKAFMMGEDSVRNQHFTQMGIPEEDRDRYYGDLEAGKLFLYVDKDKGYGTYFAENSTGYDTTTGTVTGAASTNYTEKEPTLDPTNDATLNDTAYNTNNAFDDTTHNTALNETAHHDATIDDTLNHTDDEEARLRLHEEQLEIEKNRVQTGEVQVDKHVVEEEKVIEVPVEREEVYIERRPVDGTASVDTDTAFNNGTEPYENDGKIHIPVSEEQIEVTKKDVVTEEIVVGKRKAMDTERVSETVRREEADITDTTNSLDPTDKDRPL</sequence>
<reference evidence="4 5" key="1">
    <citation type="submission" date="2014-11" db="EMBL/GenBank/DDBJ databases">
        <title>Genome sequence and analysis of novel Kurthia sp.</title>
        <authorList>
            <person name="Lawson J.N."/>
            <person name="Gonzalez J.E."/>
            <person name="Rinauldi L."/>
            <person name="Xuan Z."/>
            <person name="Firman A."/>
            <person name="Shaddox L."/>
            <person name="Trudeau A."/>
            <person name="Shah S."/>
            <person name="Reiman D."/>
        </authorList>
    </citation>
    <scope>NUCLEOTIDE SEQUENCE [LARGE SCALE GENOMIC DNA]</scope>
    <source>
        <strain evidence="4 5">3B1D</strain>
    </source>
</reference>